<dbReference type="EMBL" id="JABBKX010000003">
    <property type="protein sequence ID" value="NMJ42128.1"/>
    <property type="molecule type" value="Genomic_DNA"/>
</dbReference>
<reference evidence="1 2" key="1">
    <citation type="submission" date="2020-03" db="EMBL/GenBank/DDBJ databases">
        <authorList>
            <person name="Sun Q."/>
        </authorList>
    </citation>
    <scope>NUCLEOTIDE SEQUENCE [LARGE SCALE GENOMIC DNA]</scope>
    <source>
        <strain evidence="1 2">JC162</strain>
    </source>
</reference>
<proteinExistence type="predicted"/>
<gene>
    <name evidence="1" type="ORF">GWK16_12810</name>
</gene>
<dbReference type="RefSeq" id="WP_170054343.1">
    <property type="nucleotide sequence ID" value="NZ_JABBKX010000003.1"/>
</dbReference>
<dbReference type="AlphaFoldDB" id="A0A848EFJ0"/>
<dbReference type="Proteomes" id="UP000548582">
    <property type="component" value="Unassembled WGS sequence"/>
</dbReference>
<comment type="caution">
    <text evidence="1">The sequence shown here is derived from an EMBL/GenBank/DDBJ whole genome shotgun (WGS) entry which is preliminary data.</text>
</comment>
<organism evidence="1 2">
    <name type="scientific">Neoroseomonas marina</name>
    <dbReference type="NCBI Taxonomy" id="1232220"/>
    <lineage>
        <taxon>Bacteria</taxon>
        <taxon>Pseudomonadati</taxon>
        <taxon>Pseudomonadota</taxon>
        <taxon>Alphaproteobacteria</taxon>
        <taxon>Acetobacterales</taxon>
        <taxon>Acetobacteraceae</taxon>
        <taxon>Neoroseomonas</taxon>
    </lineage>
</organism>
<protein>
    <submittedName>
        <fullName evidence="1">Uncharacterized protein</fullName>
    </submittedName>
</protein>
<evidence type="ECO:0000313" key="2">
    <source>
        <dbReference type="Proteomes" id="UP000548582"/>
    </source>
</evidence>
<sequence>MFGTLLKVGVVVVLAAVAGEFLSPPFSCWLLHVVAPRDGGGAGSAMVLVQPGGGAGAVMARLAESPSLRSGSACRAALLPGLR</sequence>
<name>A0A848EFJ0_9PROT</name>
<keyword evidence="2" id="KW-1185">Reference proteome</keyword>
<evidence type="ECO:0000313" key="1">
    <source>
        <dbReference type="EMBL" id="NMJ42128.1"/>
    </source>
</evidence>
<accession>A0A848EFJ0</accession>